<dbReference type="GO" id="GO:0005886">
    <property type="term" value="C:plasma membrane"/>
    <property type="evidence" value="ECO:0007669"/>
    <property type="project" value="UniProtKB-SubCell"/>
</dbReference>
<dbReference type="EMBL" id="LABZ01000146">
    <property type="protein sequence ID" value="KMO36636.1"/>
    <property type="molecule type" value="Genomic_DNA"/>
</dbReference>
<keyword evidence="2" id="KW-1003">Cell membrane</keyword>
<dbReference type="OrthoDB" id="8149983at2"/>
<feature type="transmembrane region" description="Helical" evidence="6">
    <location>
        <begin position="134"/>
        <end position="155"/>
    </location>
</feature>
<evidence type="ECO:0000256" key="1">
    <source>
        <dbReference type="ARBA" id="ARBA00004651"/>
    </source>
</evidence>
<feature type="transmembrane region" description="Helical" evidence="6">
    <location>
        <begin position="76"/>
        <end position="96"/>
    </location>
</feature>
<evidence type="ECO:0000256" key="3">
    <source>
        <dbReference type="ARBA" id="ARBA00022692"/>
    </source>
</evidence>
<dbReference type="PATRIC" id="fig|1187852.3.peg.1546"/>
<dbReference type="PANTHER" id="PTHR30250">
    <property type="entry name" value="PST FAMILY PREDICTED COLANIC ACID TRANSPORTER"/>
    <property type="match status" value="1"/>
</dbReference>
<reference evidence="7 8" key="1">
    <citation type="submission" date="2015-03" db="EMBL/GenBank/DDBJ databases">
        <title>Genome sequencing of Methylobacterium tarhaniae DSM 25844.</title>
        <authorList>
            <person name="Chaudhry V."/>
            <person name="Patil P.B."/>
        </authorList>
    </citation>
    <scope>NUCLEOTIDE SEQUENCE [LARGE SCALE GENOMIC DNA]</scope>
    <source>
        <strain evidence="7 8">DSM 25844</strain>
    </source>
</reference>
<feature type="transmembrane region" description="Helical" evidence="6">
    <location>
        <begin position="321"/>
        <end position="339"/>
    </location>
</feature>
<evidence type="ECO:0000313" key="8">
    <source>
        <dbReference type="Proteomes" id="UP000036449"/>
    </source>
</evidence>
<dbReference type="InterPro" id="IPR050833">
    <property type="entry name" value="Poly_Biosynth_Transport"/>
</dbReference>
<feature type="transmembrane region" description="Helical" evidence="6">
    <location>
        <begin position="34"/>
        <end position="55"/>
    </location>
</feature>
<feature type="transmembrane region" description="Helical" evidence="6">
    <location>
        <begin position="412"/>
        <end position="429"/>
    </location>
</feature>
<organism evidence="7 8">
    <name type="scientific">Methylobacterium tarhaniae</name>
    <dbReference type="NCBI Taxonomy" id="1187852"/>
    <lineage>
        <taxon>Bacteria</taxon>
        <taxon>Pseudomonadati</taxon>
        <taxon>Pseudomonadota</taxon>
        <taxon>Alphaproteobacteria</taxon>
        <taxon>Hyphomicrobiales</taxon>
        <taxon>Methylobacteriaceae</taxon>
        <taxon>Methylobacterium</taxon>
    </lineage>
</organism>
<name>A0A0J6VC65_9HYPH</name>
<evidence type="ECO:0000256" key="4">
    <source>
        <dbReference type="ARBA" id="ARBA00022989"/>
    </source>
</evidence>
<sequence length="485" mass="50168">MAVIAAFVVNAVLNLALGLLIAQILGPADFGRFALGTAGAVVLTIMLFEWLRLSATRFYSARVRDTEPWIRAMLDRAYAATALGLAGAAVLLLAGHPLVGEPALLAAAAAGAAVGIGLFDYQAALARARFVGGLYLRLVLIKNGLALVLMVGTAWATADAAAVMLAGGLSQLFAALLIRRALADPPIPHGADRRRDALRLFMAYGLPVVAANVIYQLMPFANRWAIAAAAGFAEAGYFSLAADIGARLFSTLGAALDLLLFQIAVLAAETHGREAGEAQVARNGAVVLALLLPSAAGFWAVAPALDAIAVPAAYRGHFVDYTLLLIPGLVALALMNFALNPVFQIRRRTLPLIAAGGVGALVNLVAALALARPFGPHGIAAAQSLGLLAAMLVLGFRALTGPGRLRMPWRDPAAVVLATAAMTVAILPLRGLDPWLALPACVAVGGLVYGGLVWRFDIAGLRAAVVARFGRAVPAEQGLEDPMSS</sequence>
<feature type="transmembrane region" description="Helical" evidence="6">
    <location>
        <begin position="351"/>
        <end position="371"/>
    </location>
</feature>
<dbReference type="PANTHER" id="PTHR30250:SF11">
    <property type="entry name" value="O-ANTIGEN TRANSPORTER-RELATED"/>
    <property type="match status" value="1"/>
</dbReference>
<evidence type="ECO:0000256" key="5">
    <source>
        <dbReference type="ARBA" id="ARBA00023136"/>
    </source>
</evidence>
<dbReference type="RefSeq" id="WP_048452745.1">
    <property type="nucleotide sequence ID" value="NZ_LABZ01000146.1"/>
</dbReference>
<dbReference type="Proteomes" id="UP000036449">
    <property type="component" value="Unassembled WGS sequence"/>
</dbReference>
<feature type="transmembrane region" description="Helical" evidence="6">
    <location>
        <begin position="435"/>
        <end position="454"/>
    </location>
</feature>
<keyword evidence="4 6" id="KW-1133">Transmembrane helix</keyword>
<feature type="transmembrane region" description="Helical" evidence="6">
    <location>
        <begin position="198"/>
        <end position="218"/>
    </location>
</feature>
<gene>
    <name evidence="7" type="ORF">VQ03_20505</name>
</gene>
<keyword evidence="3 6" id="KW-0812">Transmembrane</keyword>
<accession>A0A0J6VC65</accession>
<feature type="transmembrane region" description="Helical" evidence="6">
    <location>
        <begin position="102"/>
        <end position="122"/>
    </location>
</feature>
<protein>
    <submittedName>
        <fullName evidence="7">Teichoic acid transporter</fullName>
    </submittedName>
</protein>
<keyword evidence="5 6" id="KW-0472">Membrane</keyword>
<keyword evidence="8" id="KW-1185">Reference proteome</keyword>
<dbReference type="AlphaFoldDB" id="A0A0J6VC65"/>
<comment type="subcellular location">
    <subcellularLocation>
        <location evidence="1">Cell membrane</location>
        <topology evidence="1">Multi-pass membrane protein</topology>
    </subcellularLocation>
</comment>
<proteinExistence type="predicted"/>
<feature type="transmembrane region" description="Helical" evidence="6">
    <location>
        <begin position="377"/>
        <end position="400"/>
    </location>
</feature>
<evidence type="ECO:0000256" key="6">
    <source>
        <dbReference type="SAM" id="Phobius"/>
    </source>
</evidence>
<feature type="transmembrane region" description="Helical" evidence="6">
    <location>
        <begin position="280"/>
        <end position="301"/>
    </location>
</feature>
<feature type="transmembrane region" description="Helical" evidence="6">
    <location>
        <begin position="161"/>
        <end position="178"/>
    </location>
</feature>
<comment type="caution">
    <text evidence="7">The sequence shown here is derived from an EMBL/GenBank/DDBJ whole genome shotgun (WGS) entry which is preliminary data.</text>
</comment>
<feature type="transmembrane region" description="Helical" evidence="6">
    <location>
        <begin position="248"/>
        <end position="268"/>
    </location>
</feature>
<evidence type="ECO:0000313" key="7">
    <source>
        <dbReference type="EMBL" id="KMO36636.1"/>
    </source>
</evidence>
<evidence type="ECO:0000256" key="2">
    <source>
        <dbReference type="ARBA" id="ARBA00022475"/>
    </source>
</evidence>